<feature type="region of interest" description="Disordered" evidence="1">
    <location>
        <begin position="140"/>
        <end position="180"/>
    </location>
</feature>
<accession>A0AAN6IBR2</accession>
<proteinExistence type="predicted"/>
<keyword evidence="3" id="KW-1185">Reference proteome</keyword>
<organism evidence="2 3">
    <name type="scientific">Exophiala viscosa</name>
    <dbReference type="NCBI Taxonomy" id="2486360"/>
    <lineage>
        <taxon>Eukaryota</taxon>
        <taxon>Fungi</taxon>
        <taxon>Dikarya</taxon>
        <taxon>Ascomycota</taxon>
        <taxon>Pezizomycotina</taxon>
        <taxon>Eurotiomycetes</taxon>
        <taxon>Chaetothyriomycetidae</taxon>
        <taxon>Chaetothyriales</taxon>
        <taxon>Herpotrichiellaceae</taxon>
        <taxon>Exophiala</taxon>
    </lineage>
</organism>
<feature type="region of interest" description="Disordered" evidence="1">
    <location>
        <begin position="38"/>
        <end position="85"/>
    </location>
</feature>
<dbReference type="EMBL" id="MU404356">
    <property type="protein sequence ID" value="KAI1611556.1"/>
    <property type="molecule type" value="Genomic_DNA"/>
</dbReference>
<sequence length="357" mass="40858">MDTEQQIQDEVTLLELEERQLLIDRKRLELRQRLAAIQRRKQPETITLDLTNHEDEINPKQEPEKDNGPIEVQDTVAEQPISNNPTAQTAMSIVKQEREQHQYPMATAGQKVAMANFQPEQQPASDVQKDYNQAAADIETPTTTASVSQQPSDEIPRPSECNRQSEKQALSSMTTPRPDYLKRTLSLPEDQGAIRLFHPQASGPERLDAEKPATFTEAMPPKKARVLAYEVQQKAGLPAPLERRRALTTYYRHLLSLHLESLTFSGPPYAFHVRKMVDGTSRCDPRDANRQIKEAMATKRKPDKFEETMERFASSCKFWWPVCLALPRLDDQRTMIKRVVGQLIDGTFDPKEFVRDK</sequence>
<reference evidence="2" key="1">
    <citation type="journal article" date="2022" name="bioRxiv">
        <title>Deciphering the potential niche of two novel black yeast fungi from a biological soil crust based on their genomes, phenotypes, and melanin regulation.</title>
        <authorList>
            <consortium name="DOE Joint Genome Institute"/>
            <person name="Carr E.C."/>
            <person name="Barton Q."/>
            <person name="Grambo S."/>
            <person name="Sullivan M."/>
            <person name="Renfro C.M."/>
            <person name="Kuo A."/>
            <person name="Pangilinan J."/>
            <person name="Lipzen A."/>
            <person name="Keymanesh K."/>
            <person name="Savage E."/>
            <person name="Barry K."/>
            <person name="Grigoriev I.V."/>
            <person name="Riekhof W.R."/>
            <person name="Harris S.S."/>
        </authorList>
    </citation>
    <scope>NUCLEOTIDE SEQUENCE</scope>
    <source>
        <strain evidence="2">JF 03-4F</strain>
    </source>
</reference>
<dbReference type="AlphaFoldDB" id="A0AAN6IBR2"/>
<gene>
    <name evidence="2" type="ORF">EDD36DRAFT_420504</name>
</gene>
<comment type="caution">
    <text evidence="2">The sequence shown here is derived from an EMBL/GenBank/DDBJ whole genome shotgun (WGS) entry which is preliminary data.</text>
</comment>
<evidence type="ECO:0000256" key="1">
    <source>
        <dbReference type="SAM" id="MobiDB-lite"/>
    </source>
</evidence>
<evidence type="ECO:0000313" key="2">
    <source>
        <dbReference type="EMBL" id="KAI1611556.1"/>
    </source>
</evidence>
<evidence type="ECO:0000313" key="3">
    <source>
        <dbReference type="Proteomes" id="UP001203852"/>
    </source>
</evidence>
<dbReference type="Proteomes" id="UP001203852">
    <property type="component" value="Unassembled WGS sequence"/>
</dbReference>
<feature type="compositionally biased region" description="Basic and acidic residues" evidence="1">
    <location>
        <begin position="51"/>
        <end position="68"/>
    </location>
</feature>
<protein>
    <submittedName>
        <fullName evidence="2">Uncharacterized protein</fullName>
    </submittedName>
</protein>
<name>A0AAN6IBR2_9EURO</name>
<feature type="compositionally biased region" description="Polar residues" evidence="1">
    <location>
        <begin position="140"/>
        <end position="152"/>
    </location>
</feature>